<dbReference type="GO" id="GO:0000978">
    <property type="term" value="F:RNA polymerase II cis-regulatory region sequence-specific DNA binding"/>
    <property type="evidence" value="ECO:0007669"/>
    <property type="project" value="TreeGrafter"/>
</dbReference>
<dbReference type="GO" id="GO:0000981">
    <property type="term" value="F:DNA-binding transcription factor activity, RNA polymerase II-specific"/>
    <property type="evidence" value="ECO:0007669"/>
    <property type="project" value="TreeGrafter"/>
</dbReference>
<sequence length="365" mass="40853">FASPCSPLAADPACMGLPYTPCKSTSTSRTAHMAMPAQPTEEIDYKTNPHVKPPYSYATLIFMAIEASKKSKITLSDIYKWIADTFCYFRHADPTWQNSIRHNLSLNKCFIKVPRGKDEPGKGGFWMINPQYADQLMNGTFKKRRMPPMKVHSASTSKAQQNPCRTTSPQTPTQTTTTVFNVNVESQKLLKEFEEVTGNQGCNRAEVKAGHKHKQFSPKRTAKGLSSPDLFTPEEQTELGLLKGDFDLGAIFDANLNGELTFDDLDLTPSNNPIRHDVKLMGNENNIDNPQEQNATWPEQALTEPNLNNLDFDETFLATSFLQDTWDESKNEYLPGSVSTKPLFEFSEASLLADLSEWGPLESLL</sequence>
<evidence type="ECO:0000313" key="13">
    <source>
        <dbReference type="Proteomes" id="UP000562322"/>
    </source>
</evidence>
<dbReference type="PROSITE" id="PS50039">
    <property type="entry name" value="FORK_HEAD_3"/>
    <property type="match status" value="1"/>
</dbReference>
<dbReference type="SUPFAM" id="SSF46785">
    <property type="entry name" value="Winged helix' DNA-binding domain"/>
    <property type="match status" value="1"/>
</dbReference>
<dbReference type="Proteomes" id="UP000562322">
    <property type="component" value="Unassembled WGS sequence"/>
</dbReference>
<evidence type="ECO:0000313" key="12">
    <source>
        <dbReference type="EMBL" id="NXL86976.1"/>
    </source>
</evidence>
<keyword evidence="3" id="KW-0805">Transcription regulation</keyword>
<evidence type="ECO:0000256" key="2">
    <source>
        <dbReference type="ARBA" id="ARBA00022794"/>
    </source>
</evidence>
<dbReference type="InterPro" id="IPR036390">
    <property type="entry name" value="WH_DNA-bd_sf"/>
</dbReference>
<dbReference type="AlphaFoldDB" id="A0A7L0W6I8"/>
<feature type="domain" description="Fork-head" evidence="11">
    <location>
        <begin position="52"/>
        <end position="146"/>
    </location>
</feature>
<keyword evidence="13" id="KW-1185">Reference proteome</keyword>
<feature type="DNA-binding region" description="Fork-head" evidence="9">
    <location>
        <begin position="52"/>
        <end position="146"/>
    </location>
</feature>
<gene>
    <name evidence="12" type="primary">Foxj1b</name>
    <name evidence="12" type="ORF">ALELAT_R01509</name>
</gene>
<dbReference type="PRINTS" id="PR00053">
    <property type="entry name" value="FORKHEAD"/>
</dbReference>
<dbReference type="EMBL" id="VXAV01003911">
    <property type="protein sequence ID" value="NXL86976.1"/>
    <property type="molecule type" value="Genomic_DNA"/>
</dbReference>
<comment type="subcellular location">
    <subcellularLocation>
        <location evidence="1 9">Nucleus</location>
    </subcellularLocation>
</comment>
<protein>
    <submittedName>
        <fullName evidence="12">FXJ1B protein</fullName>
    </submittedName>
</protein>
<feature type="non-terminal residue" evidence="12">
    <location>
        <position position="1"/>
    </location>
</feature>
<evidence type="ECO:0000256" key="5">
    <source>
        <dbReference type="ARBA" id="ARBA00023159"/>
    </source>
</evidence>
<dbReference type="InterPro" id="IPR036388">
    <property type="entry name" value="WH-like_DNA-bd_sf"/>
</dbReference>
<organism evidence="12 13">
    <name type="scientific">Alectura lathami</name>
    <name type="common">Australian brush turkey</name>
    <dbReference type="NCBI Taxonomy" id="81907"/>
    <lineage>
        <taxon>Eukaryota</taxon>
        <taxon>Metazoa</taxon>
        <taxon>Chordata</taxon>
        <taxon>Craniata</taxon>
        <taxon>Vertebrata</taxon>
        <taxon>Euteleostomi</taxon>
        <taxon>Archelosauria</taxon>
        <taxon>Archosauria</taxon>
        <taxon>Dinosauria</taxon>
        <taxon>Saurischia</taxon>
        <taxon>Theropoda</taxon>
        <taxon>Coelurosauria</taxon>
        <taxon>Aves</taxon>
        <taxon>Neognathae</taxon>
        <taxon>Galloanserae</taxon>
        <taxon>Galliformes</taxon>
        <taxon>Megapodiidae</taxon>
        <taxon>Alectura</taxon>
    </lineage>
</organism>
<dbReference type="InterPro" id="IPR018122">
    <property type="entry name" value="TF_fork_head_CS_1"/>
</dbReference>
<evidence type="ECO:0000256" key="6">
    <source>
        <dbReference type="ARBA" id="ARBA00023163"/>
    </source>
</evidence>
<dbReference type="InterPro" id="IPR030456">
    <property type="entry name" value="TF_fork_head_CS_2"/>
</dbReference>
<dbReference type="InterPro" id="IPR047512">
    <property type="entry name" value="FH_FOXJ1"/>
</dbReference>
<evidence type="ECO:0000256" key="4">
    <source>
        <dbReference type="ARBA" id="ARBA00023125"/>
    </source>
</evidence>
<reference evidence="12 13" key="1">
    <citation type="submission" date="2019-09" db="EMBL/GenBank/DDBJ databases">
        <title>Bird 10,000 Genomes (B10K) Project - Family phase.</title>
        <authorList>
            <person name="Zhang G."/>
        </authorList>
    </citation>
    <scope>NUCLEOTIDE SEQUENCE [LARGE SCALE GENOMIC DNA]</scope>
    <source>
        <strain evidence="12">B10K-DU-001-39</strain>
        <tissue evidence="12">Muscle</tissue>
    </source>
</reference>
<evidence type="ECO:0000256" key="8">
    <source>
        <dbReference type="ARBA" id="ARBA00034770"/>
    </source>
</evidence>
<evidence type="ECO:0000256" key="1">
    <source>
        <dbReference type="ARBA" id="ARBA00004123"/>
    </source>
</evidence>
<dbReference type="PANTHER" id="PTHR46805:SF1">
    <property type="entry name" value="FORKHEAD BOX PROTEIN J1"/>
    <property type="match status" value="1"/>
</dbReference>
<evidence type="ECO:0000256" key="7">
    <source>
        <dbReference type="ARBA" id="ARBA00023242"/>
    </source>
</evidence>
<dbReference type="PROSITE" id="PS00658">
    <property type="entry name" value="FORK_HEAD_2"/>
    <property type="match status" value="1"/>
</dbReference>
<dbReference type="PROSITE" id="PS00657">
    <property type="entry name" value="FORK_HEAD_1"/>
    <property type="match status" value="1"/>
</dbReference>
<dbReference type="InterPro" id="IPR001766">
    <property type="entry name" value="Fork_head_dom"/>
</dbReference>
<evidence type="ECO:0000259" key="11">
    <source>
        <dbReference type="PROSITE" id="PS50039"/>
    </source>
</evidence>
<feature type="compositionally biased region" description="Basic residues" evidence="10">
    <location>
        <begin position="210"/>
        <end position="222"/>
    </location>
</feature>
<keyword evidence="4 9" id="KW-0238">DNA-binding</keyword>
<dbReference type="GO" id="GO:0005634">
    <property type="term" value="C:nucleus"/>
    <property type="evidence" value="ECO:0007669"/>
    <property type="project" value="UniProtKB-SubCell"/>
</dbReference>
<keyword evidence="2" id="KW-0970">Cilium biogenesis/degradation</keyword>
<name>A0A7L0W6I8_ALELA</name>
<dbReference type="FunFam" id="1.10.10.10:FF:000030">
    <property type="entry name" value="Forkhead box protein K2"/>
    <property type="match status" value="1"/>
</dbReference>
<feature type="compositionally biased region" description="Polar residues" evidence="10">
    <location>
        <begin position="154"/>
        <end position="165"/>
    </location>
</feature>
<dbReference type="InterPro" id="IPR047513">
    <property type="entry name" value="FOXJ1"/>
</dbReference>
<evidence type="ECO:0000256" key="10">
    <source>
        <dbReference type="SAM" id="MobiDB-lite"/>
    </source>
</evidence>
<feature type="non-terminal residue" evidence="12">
    <location>
        <position position="365"/>
    </location>
</feature>
<feature type="region of interest" description="Disordered" evidence="10">
    <location>
        <begin position="154"/>
        <end position="174"/>
    </location>
</feature>
<evidence type="ECO:0000256" key="9">
    <source>
        <dbReference type="PROSITE-ProRule" id="PRU00089"/>
    </source>
</evidence>
<dbReference type="PANTHER" id="PTHR46805">
    <property type="entry name" value="FORKHEAD BOX PROTEIN J1"/>
    <property type="match status" value="1"/>
</dbReference>
<dbReference type="GO" id="GO:0030030">
    <property type="term" value="P:cell projection organization"/>
    <property type="evidence" value="ECO:0007669"/>
    <property type="project" value="UniProtKB-KW"/>
</dbReference>
<accession>A0A7L0W6I8</accession>
<keyword evidence="6" id="KW-0804">Transcription</keyword>
<dbReference type="Pfam" id="PF00250">
    <property type="entry name" value="Forkhead"/>
    <property type="match status" value="1"/>
</dbReference>
<keyword evidence="7 9" id="KW-0539">Nucleus</keyword>
<comment type="similarity">
    <text evidence="8">Belongs to the FOXJ1 family.</text>
</comment>
<dbReference type="OrthoDB" id="5954824at2759"/>
<dbReference type="SMART" id="SM00339">
    <property type="entry name" value="FH"/>
    <property type="match status" value="1"/>
</dbReference>
<evidence type="ECO:0000256" key="3">
    <source>
        <dbReference type="ARBA" id="ARBA00023015"/>
    </source>
</evidence>
<keyword evidence="5" id="KW-0010">Activator</keyword>
<proteinExistence type="inferred from homology"/>
<dbReference type="CDD" id="cd20023">
    <property type="entry name" value="FH_FOXJ1"/>
    <property type="match status" value="1"/>
</dbReference>
<comment type="caution">
    <text evidence="12">The sequence shown here is derived from an EMBL/GenBank/DDBJ whole genome shotgun (WGS) entry which is preliminary data.</text>
</comment>
<dbReference type="Gene3D" id="1.10.10.10">
    <property type="entry name" value="Winged helix-like DNA-binding domain superfamily/Winged helix DNA-binding domain"/>
    <property type="match status" value="1"/>
</dbReference>
<feature type="region of interest" description="Disordered" evidence="10">
    <location>
        <begin position="207"/>
        <end position="229"/>
    </location>
</feature>